<proteinExistence type="predicted"/>
<accession>A0ABM9VKR4</accession>
<comment type="caution">
    <text evidence="1">The sequence shown here is derived from an EMBL/GenBank/DDBJ whole genome shotgun (WGS) entry which is preliminary data.</text>
</comment>
<reference evidence="1 2" key="1">
    <citation type="submission" date="2016-01" db="EMBL/GenBank/DDBJ databases">
        <authorList>
            <person name="Regsiter A."/>
            <person name="william w."/>
        </authorList>
    </citation>
    <scope>NUCLEOTIDE SEQUENCE [LARGE SCALE GENOMIC DNA]</scope>
    <source>
        <strain evidence="1 2">CFBP 6927</strain>
    </source>
</reference>
<name>A0ABM9VKR4_9HYPH</name>
<dbReference type="PANTHER" id="PTHR41791">
    <property type="entry name" value="SSL7039 PROTEIN"/>
    <property type="match status" value="1"/>
</dbReference>
<gene>
    <name evidence="1" type="ORF">AGR13a_Lc120184</name>
</gene>
<sequence length="101" mass="11390">MMRLKQSATFQKWFRKLKDERGKALITSRLNRLSFGHAGDTAPVGDGVSELRIHYGPGYRIYFIRSGNVVIVLLCGGDKSTQDKDIKTAKQIASQWSDDDE</sequence>
<evidence type="ECO:0000313" key="1">
    <source>
        <dbReference type="EMBL" id="CUX55752.1"/>
    </source>
</evidence>
<organism evidence="1 2">
    <name type="scientific">Agrobacterium genomosp. 13 str. CFBP 6927</name>
    <dbReference type="NCBI Taxonomy" id="1183428"/>
    <lineage>
        <taxon>Bacteria</taxon>
        <taxon>Pseudomonadati</taxon>
        <taxon>Pseudomonadota</taxon>
        <taxon>Alphaproteobacteria</taxon>
        <taxon>Hyphomicrobiales</taxon>
        <taxon>Rhizobiaceae</taxon>
        <taxon>Rhizobium/Agrobacterium group</taxon>
        <taxon>Agrobacterium</taxon>
        <taxon>Agrobacterium tumefaciens complex</taxon>
    </lineage>
</organism>
<dbReference type="PANTHER" id="PTHR41791:SF1">
    <property type="entry name" value="SSL7039 PROTEIN"/>
    <property type="match status" value="1"/>
</dbReference>
<dbReference type="RefSeq" id="WP_139786124.1">
    <property type="nucleotide sequence ID" value="NZ_LT009757.1"/>
</dbReference>
<dbReference type="InterPro" id="IPR014056">
    <property type="entry name" value="TypeIITA-like_toxin_pred"/>
</dbReference>
<dbReference type="EMBL" id="FBWH01000038">
    <property type="protein sequence ID" value="CUX55752.1"/>
    <property type="molecule type" value="Genomic_DNA"/>
</dbReference>
<dbReference type="NCBIfam" id="TIGR02683">
    <property type="entry name" value="upstrm_HI1419"/>
    <property type="match status" value="1"/>
</dbReference>
<evidence type="ECO:0008006" key="3">
    <source>
        <dbReference type="Google" id="ProtNLM"/>
    </source>
</evidence>
<dbReference type="PIRSF" id="PIRSF028744">
    <property type="entry name" value="Addict_mod_HI1419"/>
    <property type="match status" value="1"/>
</dbReference>
<dbReference type="Pfam" id="PF05973">
    <property type="entry name" value="Gp49"/>
    <property type="match status" value="1"/>
</dbReference>
<protein>
    <recommendedName>
        <fullName evidence="3">Addiction module killer protein</fullName>
    </recommendedName>
</protein>
<evidence type="ECO:0000313" key="2">
    <source>
        <dbReference type="Proteomes" id="UP000191812"/>
    </source>
</evidence>
<dbReference type="Proteomes" id="UP000191812">
    <property type="component" value="Unassembled WGS sequence"/>
</dbReference>
<keyword evidence="2" id="KW-1185">Reference proteome</keyword>
<dbReference type="InterPro" id="IPR009241">
    <property type="entry name" value="HigB-like"/>
</dbReference>